<accession>A0A099IB20</accession>
<comment type="similarity">
    <text evidence="1">Belongs to the myoviridae tail sheath protein family.</text>
</comment>
<proteinExistence type="inferred from homology"/>
<comment type="caution">
    <text evidence="4">The sequence shown here is derived from an EMBL/GenBank/DDBJ whole genome shotgun (WGS) entry which is preliminary data.</text>
</comment>
<dbReference type="InterPro" id="IPR020287">
    <property type="entry name" value="Tail_sheath_C"/>
</dbReference>
<name>A0A099IB20_CLOIN</name>
<dbReference type="AlphaFoldDB" id="A0A099IB20"/>
<feature type="domain" description="Tail sheath protein C-terminal" evidence="3">
    <location>
        <begin position="459"/>
        <end position="566"/>
    </location>
</feature>
<dbReference type="InterPro" id="IPR052042">
    <property type="entry name" value="Tail_sheath_structural"/>
</dbReference>
<dbReference type="Pfam" id="PF17482">
    <property type="entry name" value="Phage_sheath_1C"/>
    <property type="match status" value="1"/>
</dbReference>
<protein>
    <submittedName>
        <fullName evidence="4">Phage tail protein</fullName>
    </submittedName>
</protein>
<dbReference type="Proteomes" id="UP000030008">
    <property type="component" value="Unassembled WGS sequence"/>
</dbReference>
<evidence type="ECO:0000259" key="2">
    <source>
        <dbReference type="Pfam" id="PF04984"/>
    </source>
</evidence>
<dbReference type="EMBL" id="JQIF01000007">
    <property type="protein sequence ID" value="KGJ54845.1"/>
    <property type="molecule type" value="Genomic_DNA"/>
</dbReference>
<dbReference type="InterPro" id="IPR035089">
    <property type="entry name" value="Phage_sheath_subtilisin"/>
</dbReference>
<feature type="domain" description="Tail sheath protein subtilisin-like" evidence="2">
    <location>
        <begin position="303"/>
        <end position="458"/>
    </location>
</feature>
<evidence type="ECO:0000259" key="3">
    <source>
        <dbReference type="Pfam" id="PF17482"/>
    </source>
</evidence>
<dbReference type="PANTHER" id="PTHR35861:SF1">
    <property type="entry name" value="PHAGE TAIL SHEATH PROTEIN"/>
    <property type="match status" value="1"/>
</dbReference>
<dbReference type="Gene3D" id="3.40.50.11780">
    <property type="match status" value="2"/>
</dbReference>
<dbReference type="Pfam" id="PF04984">
    <property type="entry name" value="Phage_sheath_1"/>
    <property type="match status" value="1"/>
</dbReference>
<evidence type="ECO:0000313" key="5">
    <source>
        <dbReference type="Proteomes" id="UP000030008"/>
    </source>
</evidence>
<sequence length="572" mass="63358">MAEYLSPGVYVEEFDSGPKAMEGVSTSTAGFIGLARRGPVTGKPVLITGLSQFRSVFGGYLDAAVKYRHLAYGIDQFFTNGGSCCYVMRVASASDTTASMELEQDGVALHLKAGSVGAWGNEVRVTMQKQRLIKTNILEEARDEQKRIVRVKSISGYEAGDLVELVSGDGKEYNRIVSVREGELELERSFTLPYVDNNLLPSIFLHRIGFILQAECEGMVETYNVTWNTAAADFVNRVMTKGILLQGTFTIEEETVEKLEAWLTQFQLNDALYTGFLKDGKTVVEEGAELFLGEDKGPGKRSGLEAFKEVDDVSIMAIPGVTIPAVQSALVAHCEALANRFAILDMPYDTRSVDDMQTHRSYFDSNYGAIYHPWLQIYDPLLRTSGFFPPSAAMAGIYARTDNTRGVFKAPANEVVRGCTGLSVNYNETEQGKVNPKGINLIRALPGQGIRVWGARTMSSDASWKYINVRRLFIYVEESIRANTNWAVFEPNDANLWMRVEGTIHMFLNTLWRSGALVGSSEDEAFFINIGPSTMTQDDILNGRLICVIGIAPVRPAEFVIFRITQKMQELS</sequence>
<reference evidence="4 5" key="1">
    <citation type="submission" date="2014-08" db="EMBL/GenBank/DDBJ databases">
        <title>Clostridium innocuum, an unnegligible vancomycin-resistant pathogen causing extra-intestinal infections.</title>
        <authorList>
            <person name="Feng Y."/>
            <person name="Chiu C.-H."/>
        </authorList>
    </citation>
    <scope>NUCLEOTIDE SEQUENCE [LARGE SCALE GENOMIC DNA]</scope>
    <source>
        <strain evidence="4 5">AN88</strain>
    </source>
</reference>
<evidence type="ECO:0000313" key="4">
    <source>
        <dbReference type="EMBL" id="KGJ54845.1"/>
    </source>
</evidence>
<dbReference type="RefSeq" id="WP_044903562.1">
    <property type="nucleotide sequence ID" value="NZ_JQIF01000007.1"/>
</dbReference>
<evidence type="ECO:0000256" key="1">
    <source>
        <dbReference type="ARBA" id="ARBA00008005"/>
    </source>
</evidence>
<organism evidence="4 5">
    <name type="scientific">Clostridium innocuum</name>
    <dbReference type="NCBI Taxonomy" id="1522"/>
    <lineage>
        <taxon>Bacteria</taxon>
        <taxon>Bacillati</taxon>
        <taxon>Bacillota</taxon>
        <taxon>Clostridia</taxon>
        <taxon>Eubacteriales</taxon>
        <taxon>Clostridiaceae</taxon>
        <taxon>Clostridium</taxon>
    </lineage>
</organism>
<gene>
    <name evidence="4" type="ORF">CIAN88_01490</name>
</gene>
<dbReference type="PANTHER" id="PTHR35861">
    <property type="match status" value="1"/>
</dbReference>